<feature type="transmembrane region" description="Helical" evidence="5">
    <location>
        <begin position="67"/>
        <end position="88"/>
    </location>
</feature>
<dbReference type="EMBL" id="LGGD01000106">
    <property type="protein sequence ID" value="KUK61726.1"/>
    <property type="molecule type" value="Genomic_DNA"/>
</dbReference>
<keyword evidence="2 5" id="KW-0812">Transmembrane</keyword>
<accession>A0A101GNJ5</accession>
<keyword evidence="3 5" id="KW-1133">Transmembrane helix</keyword>
<organism evidence="7 8">
    <name type="scientific">Methanoculleus marisnigri</name>
    <dbReference type="NCBI Taxonomy" id="2198"/>
    <lineage>
        <taxon>Archaea</taxon>
        <taxon>Methanobacteriati</taxon>
        <taxon>Methanobacteriota</taxon>
        <taxon>Stenosarchaea group</taxon>
        <taxon>Methanomicrobia</taxon>
        <taxon>Methanomicrobiales</taxon>
        <taxon>Methanomicrobiaceae</taxon>
        <taxon>Methanoculleus</taxon>
    </lineage>
</organism>
<dbReference type="PANTHER" id="PTHR33507:SF3">
    <property type="entry name" value="INNER MEMBRANE PROTEIN YBBJ"/>
    <property type="match status" value="1"/>
</dbReference>
<comment type="caution">
    <text evidence="7">The sequence shown here is derived from an EMBL/GenBank/DDBJ whole genome shotgun (WGS) entry which is preliminary data.</text>
</comment>
<dbReference type="Proteomes" id="UP000054323">
    <property type="component" value="Unassembled WGS sequence"/>
</dbReference>
<evidence type="ECO:0000256" key="3">
    <source>
        <dbReference type="ARBA" id="ARBA00022989"/>
    </source>
</evidence>
<dbReference type="InterPro" id="IPR012340">
    <property type="entry name" value="NA-bd_OB-fold"/>
</dbReference>
<evidence type="ECO:0000256" key="4">
    <source>
        <dbReference type="ARBA" id="ARBA00023136"/>
    </source>
</evidence>
<dbReference type="GO" id="GO:0005886">
    <property type="term" value="C:plasma membrane"/>
    <property type="evidence" value="ECO:0007669"/>
    <property type="project" value="TreeGrafter"/>
</dbReference>
<evidence type="ECO:0000256" key="1">
    <source>
        <dbReference type="ARBA" id="ARBA00004141"/>
    </source>
</evidence>
<protein>
    <recommendedName>
        <fullName evidence="6">NfeD-like C-terminal domain-containing protein</fullName>
    </recommendedName>
</protein>
<dbReference type="PATRIC" id="fig|2198.4.peg.1298"/>
<comment type="subcellular location">
    <subcellularLocation>
        <location evidence="1">Membrane</location>
        <topology evidence="1">Multi-pass membrane protein</topology>
    </subcellularLocation>
</comment>
<proteinExistence type="predicted"/>
<feature type="transmembrane region" description="Helical" evidence="5">
    <location>
        <begin position="12"/>
        <end position="34"/>
    </location>
</feature>
<dbReference type="Pfam" id="PF01957">
    <property type="entry name" value="NfeD"/>
    <property type="match status" value="1"/>
</dbReference>
<dbReference type="SUPFAM" id="SSF141322">
    <property type="entry name" value="NfeD domain-like"/>
    <property type="match status" value="1"/>
</dbReference>
<dbReference type="PANTHER" id="PTHR33507">
    <property type="entry name" value="INNER MEMBRANE PROTEIN YBBJ"/>
    <property type="match status" value="1"/>
</dbReference>
<evidence type="ECO:0000313" key="8">
    <source>
        <dbReference type="Proteomes" id="UP000054323"/>
    </source>
</evidence>
<gene>
    <name evidence="7" type="ORF">XD82_0978</name>
</gene>
<feature type="transmembrane region" description="Helical" evidence="5">
    <location>
        <begin position="41"/>
        <end position="61"/>
    </location>
</feature>
<dbReference type="InterPro" id="IPR052165">
    <property type="entry name" value="Membrane_assoc_protease"/>
</dbReference>
<sequence>RSFLSPAHHLSSMLLEGMTLGWIMIVLGAVLLLIEVYQPGFFLAVPATVLFILGVLLLLGVDILTSPLGLVIGIIAAILAAIVTIWLYGRITPAGKPPTTLSRDSLVGLEGVVVKEVDDETLAGKVQIGSMEWSARSESGRIPAGRRVVVLRAEGVHIVVKEVA</sequence>
<dbReference type="AlphaFoldDB" id="A0A101GNJ5"/>
<dbReference type="InterPro" id="IPR002810">
    <property type="entry name" value="NfeD-like_C"/>
</dbReference>
<name>A0A101GNJ5_9EURY</name>
<evidence type="ECO:0000256" key="5">
    <source>
        <dbReference type="SAM" id="Phobius"/>
    </source>
</evidence>
<feature type="domain" description="NfeD-like C-terminal" evidence="6">
    <location>
        <begin position="104"/>
        <end position="161"/>
    </location>
</feature>
<feature type="non-terminal residue" evidence="7">
    <location>
        <position position="1"/>
    </location>
</feature>
<reference evidence="8" key="1">
    <citation type="journal article" date="2015" name="MBio">
        <title>Genome-Resolved Metagenomic Analysis Reveals Roles for Candidate Phyla and Other Microbial Community Members in Biogeochemical Transformations in Oil Reservoirs.</title>
        <authorList>
            <person name="Hu P."/>
            <person name="Tom L."/>
            <person name="Singh A."/>
            <person name="Thomas B.C."/>
            <person name="Baker B.J."/>
            <person name="Piceno Y.M."/>
            <person name="Andersen G.L."/>
            <person name="Banfield J.F."/>
        </authorList>
    </citation>
    <scope>NUCLEOTIDE SEQUENCE [LARGE SCALE GENOMIC DNA]</scope>
</reference>
<keyword evidence="4 5" id="KW-0472">Membrane</keyword>
<evidence type="ECO:0000313" key="7">
    <source>
        <dbReference type="EMBL" id="KUK61726.1"/>
    </source>
</evidence>
<evidence type="ECO:0000256" key="2">
    <source>
        <dbReference type="ARBA" id="ARBA00022692"/>
    </source>
</evidence>
<evidence type="ECO:0000259" key="6">
    <source>
        <dbReference type="Pfam" id="PF01957"/>
    </source>
</evidence>
<dbReference type="Gene3D" id="2.40.50.140">
    <property type="entry name" value="Nucleic acid-binding proteins"/>
    <property type="match status" value="1"/>
</dbReference>